<organism evidence="3 4">
    <name type="scientific">Gemmatimonas phototrophica</name>
    <dbReference type="NCBI Taxonomy" id="1379270"/>
    <lineage>
        <taxon>Bacteria</taxon>
        <taxon>Pseudomonadati</taxon>
        <taxon>Gemmatimonadota</taxon>
        <taxon>Gemmatimonadia</taxon>
        <taxon>Gemmatimonadales</taxon>
        <taxon>Gemmatimonadaceae</taxon>
        <taxon>Gemmatimonas</taxon>
    </lineage>
</organism>
<reference evidence="3 4" key="2">
    <citation type="journal article" date="2016" name="Environ. Microbiol. Rep.">
        <title>Metagenomic evidence for the presence of phototrophic Gemmatimonadetes bacteria in diverse environments.</title>
        <authorList>
            <person name="Zeng Y."/>
            <person name="Baumbach J."/>
            <person name="Barbosa E.G."/>
            <person name="Azevedo V."/>
            <person name="Zhang C."/>
            <person name="Koblizek M."/>
        </authorList>
    </citation>
    <scope>NUCLEOTIDE SEQUENCE [LARGE SCALE GENOMIC DNA]</scope>
    <source>
        <strain evidence="3 4">AP64</strain>
    </source>
</reference>
<feature type="transmembrane region" description="Helical" evidence="2">
    <location>
        <begin position="65"/>
        <end position="86"/>
    </location>
</feature>
<keyword evidence="4" id="KW-1185">Reference proteome</keyword>
<dbReference type="STRING" id="1379270.GEMMAAP_13760"/>
<reference evidence="3 4" key="1">
    <citation type="journal article" date="2014" name="Proc. Natl. Acad. Sci. U.S.A.">
        <title>Functional type 2 photosynthetic reaction centers found in the rare bacterial phylum Gemmatimonadetes.</title>
        <authorList>
            <person name="Zeng Y."/>
            <person name="Feng F."/>
            <person name="Medova H."/>
            <person name="Dean J."/>
            <person name="Koblizek M."/>
        </authorList>
    </citation>
    <scope>NUCLEOTIDE SEQUENCE [LARGE SCALE GENOMIC DNA]</scope>
    <source>
        <strain evidence="3 4">AP64</strain>
    </source>
</reference>
<keyword evidence="2" id="KW-1133">Transmembrane helix</keyword>
<evidence type="ECO:0000256" key="2">
    <source>
        <dbReference type="SAM" id="Phobius"/>
    </source>
</evidence>
<dbReference type="AlphaFoldDB" id="A0A143BKJ8"/>
<evidence type="ECO:0000313" key="3">
    <source>
        <dbReference type="EMBL" id="AMW05586.1"/>
    </source>
</evidence>
<gene>
    <name evidence="3" type="ORF">GEMMAAP_13760</name>
</gene>
<evidence type="ECO:0000313" key="4">
    <source>
        <dbReference type="Proteomes" id="UP000076404"/>
    </source>
</evidence>
<keyword evidence="2" id="KW-0812">Transmembrane</keyword>
<dbReference type="KEGG" id="gph:GEMMAAP_13760"/>
<dbReference type="eggNOG" id="COG4191">
    <property type="taxonomic scope" value="Bacteria"/>
</dbReference>
<dbReference type="Proteomes" id="UP000076404">
    <property type="component" value="Chromosome"/>
</dbReference>
<protein>
    <submittedName>
        <fullName evidence="3">Uncharacterized protein</fullName>
    </submittedName>
</protein>
<accession>A0A143BKJ8</accession>
<dbReference type="EMBL" id="CP011454">
    <property type="protein sequence ID" value="AMW05586.1"/>
    <property type="molecule type" value="Genomic_DNA"/>
</dbReference>
<keyword evidence="2" id="KW-0472">Membrane</keyword>
<evidence type="ECO:0000256" key="1">
    <source>
        <dbReference type="SAM" id="Coils"/>
    </source>
</evidence>
<proteinExistence type="predicted"/>
<name>A0A143BKJ8_9BACT</name>
<feature type="coiled-coil region" evidence="1">
    <location>
        <begin position="92"/>
        <end position="119"/>
    </location>
</feature>
<sequence>MVAREEALRWGGLALALSLSALFLHTRRGFGLVVTAHLTAAVVGHWLRRVGVISLADETREPSVLFDVGSTLLTVFGLGLCTYLLWATLRNYRKGQQELVEHARQLLEAQQESQRMQRQQLVAQLSTALAAEVADVVHALGDGADLLAPQITDIHGRQVLTHMRTVSTRTSQRLRLLGSLEAS</sequence>
<keyword evidence="1" id="KW-0175">Coiled coil</keyword>